<gene>
    <name evidence="2" type="ORF">SAMN04488546_2468</name>
</gene>
<evidence type="ECO:0008006" key="4">
    <source>
        <dbReference type="Google" id="ProtNLM"/>
    </source>
</evidence>
<protein>
    <recommendedName>
        <fullName evidence="4">SipW-cognate class signal peptide</fullName>
    </recommendedName>
</protein>
<dbReference type="AlphaFoldDB" id="A0A1I0EM56"/>
<proteinExistence type="predicted"/>
<dbReference type="EMBL" id="FOIE01000005">
    <property type="protein sequence ID" value="SET46471.1"/>
    <property type="molecule type" value="Genomic_DNA"/>
</dbReference>
<dbReference type="Proteomes" id="UP000198507">
    <property type="component" value="Unassembled WGS sequence"/>
</dbReference>
<keyword evidence="3" id="KW-1185">Reference proteome</keyword>
<dbReference type="RefSeq" id="WP_175486493.1">
    <property type="nucleotide sequence ID" value="NZ_FOIE01000005.1"/>
</dbReference>
<evidence type="ECO:0000256" key="1">
    <source>
        <dbReference type="SAM" id="SignalP"/>
    </source>
</evidence>
<evidence type="ECO:0000313" key="2">
    <source>
        <dbReference type="EMBL" id="SET46471.1"/>
    </source>
</evidence>
<feature type="signal peptide" evidence="1">
    <location>
        <begin position="1"/>
        <end position="34"/>
    </location>
</feature>
<evidence type="ECO:0000313" key="3">
    <source>
        <dbReference type="Proteomes" id="UP000198507"/>
    </source>
</evidence>
<name>A0A1I0EM56_9ACTN</name>
<organism evidence="2 3">
    <name type="scientific">Geodermatophilus poikilotrophus</name>
    <dbReference type="NCBI Taxonomy" id="1333667"/>
    <lineage>
        <taxon>Bacteria</taxon>
        <taxon>Bacillati</taxon>
        <taxon>Actinomycetota</taxon>
        <taxon>Actinomycetes</taxon>
        <taxon>Geodermatophilales</taxon>
        <taxon>Geodermatophilaceae</taxon>
        <taxon>Geodermatophilus</taxon>
    </lineage>
</organism>
<feature type="chain" id="PRO_5011789665" description="SipW-cognate class signal peptide" evidence="1">
    <location>
        <begin position="35"/>
        <end position="229"/>
    </location>
</feature>
<accession>A0A1I0EM56</accession>
<sequence length="229" mass="24344">MRYRAPRARRTALSVAVPVGLVTSLALTWGATHAAFSATTHNPGNSWETGTVDLDNNAKVGAVFTPLFSAEDGLLKPGSTGSRCIRIDYTGSLEAEIRMYIEPDGTGSPAGAEDLDPYLVMSIERGVDVDPETEVAVDCSGFTPRATATFLDRTHPGVPDATSRTLAHLRTEHRDFGSGIVVEPAATENTSMTLRITYVLADNDDAQGKLSEATFTWEARNTGEAGGTP</sequence>
<reference evidence="3" key="1">
    <citation type="submission" date="2016-10" db="EMBL/GenBank/DDBJ databases">
        <authorList>
            <person name="Varghese N."/>
            <person name="Submissions S."/>
        </authorList>
    </citation>
    <scope>NUCLEOTIDE SEQUENCE [LARGE SCALE GENOMIC DNA]</scope>
    <source>
        <strain evidence="3">DSM 44209</strain>
    </source>
</reference>
<keyword evidence="1" id="KW-0732">Signal</keyword>